<gene>
    <name evidence="2" type="ORF">L249_5819</name>
</gene>
<accession>A0A367L0H3</accession>
<name>A0A367L0H3_9HYPO</name>
<evidence type="ECO:0000256" key="1">
    <source>
        <dbReference type="SAM" id="MobiDB-lite"/>
    </source>
</evidence>
<evidence type="ECO:0000313" key="2">
    <source>
        <dbReference type="EMBL" id="RCI07911.1"/>
    </source>
</evidence>
<dbReference type="AlphaFoldDB" id="A0A367L0H3"/>
<evidence type="ECO:0000313" key="3">
    <source>
        <dbReference type="Proteomes" id="UP000253664"/>
    </source>
</evidence>
<sequence length="98" mass="10992">MFLCGTEADPRRRAGYFRYMSAVRRHEPVSPITGVDASRHGQVHPGAYCDSHTPSLKPLPPLPPGPREASRFHPRPIHNQRLTVSQHVVRIHIDVVAT</sequence>
<keyword evidence="3" id="KW-1185">Reference proteome</keyword>
<feature type="compositionally biased region" description="Pro residues" evidence="1">
    <location>
        <begin position="57"/>
        <end position="66"/>
    </location>
</feature>
<organism evidence="2 3">
    <name type="scientific">Ophiocordyceps polyrhachis-furcata BCC 54312</name>
    <dbReference type="NCBI Taxonomy" id="1330021"/>
    <lineage>
        <taxon>Eukaryota</taxon>
        <taxon>Fungi</taxon>
        <taxon>Dikarya</taxon>
        <taxon>Ascomycota</taxon>
        <taxon>Pezizomycotina</taxon>
        <taxon>Sordariomycetes</taxon>
        <taxon>Hypocreomycetidae</taxon>
        <taxon>Hypocreales</taxon>
        <taxon>Ophiocordycipitaceae</taxon>
        <taxon>Ophiocordyceps</taxon>
    </lineage>
</organism>
<proteinExistence type="predicted"/>
<dbReference type="Proteomes" id="UP000253664">
    <property type="component" value="Unassembled WGS sequence"/>
</dbReference>
<dbReference type="EMBL" id="LKCN02000023">
    <property type="protein sequence ID" value="RCI07911.1"/>
    <property type="molecule type" value="Genomic_DNA"/>
</dbReference>
<comment type="caution">
    <text evidence="2">The sequence shown here is derived from an EMBL/GenBank/DDBJ whole genome shotgun (WGS) entry which is preliminary data.</text>
</comment>
<protein>
    <submittedName>
        <fullName evidence="2">Uncharacterized protein</fullName>
    </submittedName>
</protein>
<reference evidence="2 3" key="1">
    <citation type="journal article" date="2015" name="BMC Genomics">
        <title>Insights from the genome of Ophiocordyceps polyrhachis-furcata to pathogenicity and host specificity in insect fungi.</title>
        <authorList>
            <person name="Wichadakul D."/>
            <person name="Kobmoo N."/>
            <person name="Ingsriswang S."/>
            <person name="Tangphatsornruang S."/>
            <person name="Chantasingh D."/>
            <person name="Luangsa-ard J.J."/>
            <person name="Eurwilaichitr L."/>
        </authorList>
    </citation>
    <scope>NUCLEOTIDE SEQUENCE [LARGE SCALE GENOMIC DNA]</scope>
    <source>
        <strain evidence="2 3">BCC 54312</strain>
    </source>
</reference>
<feature type="region of interest" description="Disordered" evidence="1">
    <location>
        <begin position="31"/>
        <end position="73"/>
    </location>
</feature>